<dbReference type="Pfam" id="PF00270">
    <property type="entry name" value="DEAD"/>
    <property type="match status" value="1"/>
</dbReference>
<evidence type="ECO:0000256" key="1">
    <source>
        <dbReference type="ARBA" id="ARBA00022603"/>
    </source>
</evidence>
<evidence type="ECO:0000259" key="10">
    <source>
        <dbReference type="PROSITE" id="PS51194"/>
    </source>
</evidence>
<dbReference type="Pfam" id="PF00271">
    <property type="entry name" value="Helicase_C"/>
    <property type="match status" value="1"/>
</dbReference>
<dbReference type="InterPro" id="IPR024771">
    <property type="entry name" value="SUZ"/>
</dbReference>
<dbReference type="InterPro" id="IPR000629">
    <property type="entry name" value="RNA-helicase_DEAD-box_CS"/>
</dbReference>
<feature type="compositionally biased region" description="Basic and acidic residues" evidence="8">
    <location>
        <begin position="1477"/>
        <end position="1538"/>
    </location>
</feature>
<dbReference type="GO" id="GO:0003724">
    <property type="term" value="F:RNA helicase activity"/>
    <property type="evidence" value="ECO:0007669"/>
    <property type="project" value="InterPro"/>
</dbReference>
<evidence type="ECO:0000313" key="14">
    <source>
        <dbReference type="Proteomes" id="UP000078546"/>
    </source>
</evidence>
<dbReference type="PANTHER" id="PTHR47959">
    <property type="entry name" value="ATP-DEPENDENT RNA HELICASE RHLE-RELATED"/>
    <property type="match status" value="1"/>
</dbReference>
<feature type="region of interest" description="Disordered" evidence="8">
    <location>
        <begin position="1398"/>
        <end position="1430"/>
    </location>
</feature>
<dbReference type="FunFam" id="3.40.50.300:FF:001804">
    <property type="entry name" value="ATP-dependent RNA helicase DDX47"/>
    <property type="match status" value="1"/>
</dbReference>
<reference evidence="14" key="1">
    <citation type="submission" date="2016-05" db="EMBL/GenBank/DDBJ databases">
        <authorList>
            <person name="Naeem Raeece"/>
        </authorList>
    </citation>
    <scope>NUCLEOTIDE SEQUENCE [LARGE SCALE GENOMIC DNA]</scope>
</reference>
<feature type="compositionally biased region" description="Polar residues" evidence="8">
    <location>
        <begin position="1539"/>
        <end position="1550"/>
    </location>
</feature>
<feature type="region of interest" description="Disordered" evidence="8">
    <location>
        <begin position="69"/>
        <end position="89"/>
    </location>
</feature>
<evidence type="ECO:0000256" key="8">
    <source>
        <dbReference type="SAM" id="MobiDB-lite"/>
    </source>
</evidence>
<sequence>MENVKYYKNCNMGHILTNFDKKLNKNYKIFKEEKITEMQNKYELKLKEKEQIKTKKGVLSKKNGKSLKKKILKKEDNNDEEATSQSNDIKLSTEGTLPNVLEGEAIEENKPITSFDELNICEEVLQSIHEMGWKKPTLIQQKILPCAFQKRDIIGLSETGSGKTACFIIPILQELKNNKKCFFALVISPTRELCIQIAQHFQALGSNLLINICTIFGGVDIVTQSLNLAKKPNVIVSTPGRILDHLNNTKGFNLKSLKYLVFDEADKLLSQDFESTINKLLLILPQKRITFLFSATMTKSVAKLKKASLKNPIKIEVSNKYSTVSTLMENYIFIPLKYKYTYLSSLCFHFTSKNIIIFANTCATAQKLNFFCRNLGLKSICLHGKLTQNQRLSSLNAFKANKYNILISTQVGARGLDLQDIKIVINFDLCSCKEYIHRVGRTARAGRTGKSITLVTQYDVETFLSIEKQLNKKIEKFTDIDENDVLLYHDQTVEALRMSEIEMKENQDLYRRNKFKKKSGKIRKKRKNTFAKNIPSTKALPGMSMHIVALKKENLPWYYPFVFDFYVFSSFCEFLVNSPIAEIKIWGVASCHGKFLPPHFSLCMHRQSGRFYGTRNLKQGKQEGNTVGEGTERVIKRNNNIFLLPVRRGAMYSRAKGYEHALLTKSQRKDVPLNIRRNKFLDTQNENDVDYIYGLNSVCAVLKKNERELYTVMVRQPEGITITVPYPTEIVYMNRSIKLDRKIHKHTYNYVLNTIRERNIKTIAMDKRHMDELVGGFPHNDIIMKGSYRYMQHYSSFIKNIDSMVKHNRIYICLHDIYDNMNIGNICRSVFFFGGNCIFLKKKKKQGEKKNKVKIDTPILHASVGASEFLNLFHVNNMANFMSEMKQKGFTIYATCCRDSHTGNNFIELKNAQIGKNDKALIILGNESKGLCEDIIKNSDVCIYINNINNEEFVSTSSLTENSHLIMNSLNMSIIYFFHDVLNGHIHQCMNGRKAKWDFPTMMSIKAMGHCFFDITIYITQCFMNVSIAPNHFKIINSYNCNPISLPFPFFPKRKKLTAKRKKKNRLEEILHKSNAAEKTRISYVSEGGVSTSVIEKDTSRANARKTHPILTSSFARRKKREGENARTLTDNHNVEETKRRRVTYEVDIPIMNESRKQTTNSNENERTKTPSVVCARIAEKSMHKAQMGCGEQNSLRLHKSNNNADRVNFDNAIPEVKKVPKRRGRKKKANSGREIPIEEEVYTDGIQEKGKPSKDFSSKGGTYADRLNSIVYSSVPNAGSRKEVSISEHMQVSWEEEKSCKNVNVDTKERANVDTKEGANVDTKERANVDTKERANVDTKERANVDTKEGANVDTKERANVDAKEGANIDDVNRQEKPCRKTKENKKGKICKEQWGSGEFPNAEEERKTRESEKDYYIDKDHHGNMENDEDKYTAYITNAADNANRIDVSACQGNTEDDNRSNDNEKNHWNSSENMGEKMHQREKELVKEKNIFSKSDDGIQKDSINEEERGKNRLYHEGHSEGNVDEMDKGKEPMRESSNNPPQSSSGLKKKITLLRRNDMGYEKCARGSIFMHRNDCNNVCGDGCVYYSTLGHKNRCERCRNCCNAGGGKTLEQREKEYNKIRARIFSNFNKKKNALKKGDMVNNNLNVVNGGTSFNISNATSEPYEYMNNYYTALKNSALHPMYSQSGNIPWYNQSPVSDLIHPPQYNCSNALGHRGGNMFSGISGGSSMHSAIGGGSNMHSGICGGSNVYSGIGINAHNTGVSNTHNSQGDPRSHMFNSPHQVPLLKTDTPFSQADTSHSKYHLDYQNGMYEISNEQAVGGTYKSKLSGSTNIVVSHIKANNSIRSSESPIHVGPMKNHNVRGVGRGIHFRSANRNFQGMNSGACDSGLSGSSHYAGVAHGNSTYSGAMYNSAVYNSTTYSNAACNNGTYDSTPCSGNTYNNAYVNNGMYPQVNTNPSPNIVTINIKKPLPTGHHHANPYREKNDVNCYISPNKNMNSESRDHLLFYANNGAKNNGRKEMIGLHRGSAFNSGNTGESKTTTTLAATAIAASTFAGSTTGDIAGPNRNLIDGSGHHKQKKKQRDYSKNEVDRCNSSSMRNTTLLCSSGWKDQDVTGENNKRKTQDSAFGKSCEAKMENSHTNIQMGESLIGELHITDATEMGNPQRNDNAVDREFHTTKGQNLCNAISMDNRVETNRYPPCSNPTGIEQHVNCESKTNATNNVELKGKKKKYINKKKKKNAQNSLLMNINSSPVNIMNSGIYSSNREMKCGDNNRPFSQNLNNIQHNRMQQNNSFNYKFANAHTYQSSYHPQVINDPDFCRDISLYEKRYDKGDTNLLQNHKRYDVDFPSLH</sequence>
<dbReference type="SMART" id="SM00490">
    <property type="entry name" value="HELICc"/>
    <property type="match status" value="1"/>
</dbReference>
<dbReference type="GO" id="GO:0032259">
    <property type="term" value="P:methylation"/>
    <property type="evidence" value="ECO:0007669"/>
    <property type="project" value="UniProtKB-KW"/>
</dbReference>
<dbReference type="SUPFAM" id="SSF55315">
    <property type="entry name" value="L30e-like"/>
    <property type="match status" value="1"/>
</dbReference>
<dbReference type="PROSITE" id="PS51194">
    <property type="entry name" value="HELICASE_CTER"/>
    <property type="match status" value="1"/>
</dbReference>
<keyword evidence="2" id="KW-0808">Transferase</keyword>
<protein>
    <submittedName>
        <fullName evidence="13">RNA-helicase, putative</fullName>
    </submittedName>
</protein>
<dbReference type="Proteomes" id="UP000078546">
    <property type="component" value="Unassembled WGS sequence"/>
</dbReference>
<evidence type="ECO:0000313" key="13">
    <source>
        <dbReference type="EMBL" id="SBS81227.1"/>
    </source>
</evidence>
<feature type="domain" description="Helicase C-terminal" evidence="10">
    <location>
        <begin position="342"/>
        <end position="486"/>
    </location>
</feature>
<dbReference type="PROSITE" id="PS51673">
    <property type="entry name" value="SUZ"/>
    <property type="match status" value="1"/>
</dbReference>
<dbReference type="InterPro" id="IPR029026">
    <property type="entry name" value="tRNA_m1G_MTases_N"/>
</dbReference>
<organism evidence="13 14">
    <name type="scientific">Plasmodium ovale curtisi</name>
    <dbReference type="NCBI Taxonomy" id="864141"/>
    <lineage>
        <taxon>Eukaryota</taxon>
        <taxon>Sar</taxon>
        <taxon>Alveolata</taxon>
        <taxon>Apicomplexa</taxon>
        <taxon>Aconoidasida</taxon>
        <taxon>Haemosporida</taxon>
        <taxon>Plasmodiidae</taxon>
        <taxon>Plasmodium</taxon>
        <taxon>Plasmodium (Plasmodium)</taxon>
    </lineage>
</organism>
<dbReference type="CDD" id="cd18787">
    <property type="entry name" value="SF2_C_DEAD"/>
    <property type="match status" value="1"/>
</dbReference>
<dbReference type="Gene3D" id="3.30.1330.30">
    <property type="match status" value="1"/>
</dbReference>
<dbReference type="InterPro" id="IPR050079">
    <property type="entry name" value="DEAD_box_RNA_helicase"/>
</dbReference>
<dbReference type="InterPro" id="IPR029064">
    <property type="entry name" value="Ribosomal_eL30-like_sf"/>
</dbReference>
<evidence type="ECO:0000259" key="11">
    <source>
        <dbReference type="PROSITE" id="PS51195"/>
    </source>
</evidence>
<dbReference type="InterPro" id="IPR001650">
    <property type="entry name" value="Helicase_C-like"/>
</dbReference>
<feature type="region of interest" description="Disordered" evidence="8">
    <location>
        <begin position="2064"/>
        <end position="2101"/>
    </location>
</feature>
<proteinExistence type="predicted"/>
<dbReference type="PROSITE" id="PS00039">
    <property type="entry name" value="DEAD_ATP_HELICASE"/>
    <property type="match status" value="1"/>
</dbReference>
<keyword evidence="5 13" id="KW-0347">Helicase</keyword>
<dbReference type="EMBL" id="FLQV01000097">
    <property type="protein sequence ID" value="SBS81227.1"/>
    <property type="molecule type" value="Genomic_DNA"/>
</dbReference>
<evidence type="ECO:0000256" key="2">
    <source>
        <dbReference type="ARBA" id="ARBA00022679"/>
    </source>
</evidence>
<evidence type="ECO:0000256" key="4">
    <source>
        <dbReference type="ARBA" id="ARBA00022801"/>
    </source>
</evidence>
<dbReference type="GO" id="GO:0003723">
    <property type="term" value="F:RNA binding"/>
    <property type="evidence" value="ECO:0007669"/>
    <property type="project" value="InterPro"/>
</dbReference>
<dbReference type="PROSITE" id="PS51192">
    <property type="entry name" value="HELICASE_ATP_BIND_1"/>
    <property type="match status" value="1"/>
</dbReference>
<dbReference type="PANTHER" id="PTHR47959:SF24">
    <property type="entry name" value="ATP-DEPENDENT RNA HELICASE"/>
    <property type="match status" value="1"/>
</dbReference>
<dbReference type="InterPro" id="IPR029028">
    <property type="entry name" value="Alpha/beta_knot_MTases"/>
</dbReference>
<feature type="region of interest" description="Disordered" evidence="8">
    <location>
        <begin position="1312"/>
        <end position="1355"/>
    </location>
</feature>
<name>A0A1A8VNJ2_PLAOA</name>
<keyword evidence="1" id="KW-0489">Methyltransferase</keyword>
<accession>A0A1A8VNJ2</accession>
<keyword evidence="4" id="KW-0378">Hydrolase</keyword>
<dbReference type="InterPro" id="IPR011545">
    <property type="entry name" value="DEAD/DEAH_box_helicase_dom"/>
</dbReference>
<feature type="domain" description="SUZ" evidence="12">
    <location>
        <begin position="1534"/>
        <end position="1634"/>
    </location>
</feature>
<dbReference type="GO" id="GO:0006396">
    <property type="term" value="P:RNA processing"/>
    <property type="evidence" value="ECO:0007669"/>
    <property type="project" value="InterPro"/>
</dbReference>
<dbReference type="SUPFAM" id="SSF75217">
    <property type="entry name" value="alpha/beta knot"/>
    <property type="match status" value="1"/>
</dbReference>
<feature type="compositionally biased region" description="Basic and acidic residues" evidence="8">
    <location>
        <begin position="1459"/>
        <end position="1470"/>
    </location>
</feature>
<dbReference type="Gene3D" id="3.40.1280.10">
    <property type="match status" value="1"/>
</dbReference>
<dbReference type="PROSITE" id="PS51195">
    <property type="entry name" value="Q_MOTIF"/>
    <property type="match status" value="1"/>
</dbReference>
<dbReference type="Pfam" id="PF00588">
    <property type="entry name" value="SpoU_methylase"/>
    <property type="match status" value="1"/>
</dbReference>
<dbReference type="Gene3D" id="3.40.50.300">
    <property type="entry name" value="P-loop containing nucleotide triphosphate hydrolases"/>
    <property type="match status" value="2"/>
</dbReference>
<evidence type="ECO:0000259" key="12">
    <source>
        <dbReference type="PROSITE" id="PS51673"/>
    </source>
</evidence>
<dbReference type="Pfam" id="PF12752">
    <property type="entry name" value="SUZ"/>
    <property type="match status" value="1"/>
</dbReference>
<keyword evidence="3" id="KW-0547">Nucleotide-binding</keyword>
<dbReference type="InterPro" id="IPR014014">
    <property type="entry name" value="RNA_helicase_DEAD_Q_motif"/>
</dbReference>
<keyword evidence="6" id="KW-0067">ATP-binding</keyword>
<feature type="domain" description="DEAD-box RNA helicase Q" evidence="11">
    <location>
        <begin position="113"/>
        <end position="141"/>
    </location>
</feature>
<feature type="region of interest" description="Disordered" evidence="8">
    <location>
        <begin position="1453"/>
        <end position="1554"/>
    </location>
</feature>
<feature type="compositionally biased region" description="Basic and acidic residues" evidence="8">
    <location>
        <begin position="2114"/>
        <end position="2128"/>
    </location>
</feature>
<dbReference type="SUPFAM" id="SSF52540">
    <property type="entry name" value="P-loop containing nucleoside triphosphate hydrolases"/>
    <property type="match status" value="2"/>
</dbReference>
<feature type="domain" description="Helicase ATP-binding" evidence="9">
    <location>
        <begin position="144"/>
        <end position="315"/>
    </location>
</feature>
<dbReference type="GO" id="GO:0008173">
    <property type="term" value="F:RNA methyltransferase activity"/>
    <property type="evidence" value="ECO:0007669"/>
    <property type="project" value="InterPro"/>
</dbReference>
<dbReference type="InterPro" id="IPR001537">
    <property type="entry name" value="SpoU_MeTrfase"/>
</dbReference>
<feature type="compositionally biased region" description="Basic and acidic residues" evidence="8">
    <location>
        <begin position="1405"/>
        <end position="1427"/>
    </location>
</feature>
<dbReference type="SMART" id="SM00487">
    <property type="entry name" value="DEXDc"/>
    <property type="match status" value="1"/>
</dbReference>
<feature type="compositionally biased region" description="Basic and acidic residues" evidence="8">
    <location>
        <begin position="2087"/>
        <end position="2096"/>
    </location>
</feature>
<dbReference type="GO" id="GO:0005829">
    <property type="term" value="C:cytosol"/>
    <property type="evidence" value="ECO:0007669"/>
    <property type="project" value="TreeGrafter"/>
</dbReference>
<evidence type="ECO:0000259" key="9">
    <source>
        <dbReference type="PROSITE" id="PS51192"/>
    </source>
</evidence>
<dbReference type="InterPro" id="IPR027417">
    <property type="entry name" value="P-loop_NTPase"/>
</dbReference>
<dbReference type="InterPro" id="IPR014001">
    <property type="entry name" value="Helicase_ATP-bd"/>
</dbReference>
<feature type="short sequence motif" description="Q motif" evidence="7">
    <location>
        <begin position="113"/>
        <end position="141"/>
    </location>
</feature>
<evidence type="ECO:0000256" key="3">
    <source>
        <dbReference type="ARBA" id="ARBA00022741"/>
    </source>
</evidence>
<feature type="region of interest" description="Disordered" evidence="8">
    <location>
        <begin position="2113"/>
        <end position="2133"/>
    </location>
</feature>
<evidence type="ECO:0000256" key="7">
    <source>
        <dbReference type="PROSITE-ProRule" id="PRU00552"/>
    </source>
</evidence>
<evidence type="ECO:0000256" key="5">
    <source>
        <dbReference type="ARBA" id="ARBA00022806"/>
    </source>
</evidence>
<dbReference type="GO" id="GO:0005524">
    <property type="term" value="F:ATP binding"/>
    <property type="evidence" value="ECO:0007669"/>
    <property type="project" value="UniProtKB-KW"/>
</dbReference>
<evidence type="ECO:0000256" key="6">
    <source>
        <dbReference type="ARBA" id="ARBA00022840"/>
    </source>
</evidence>
<dbReference type="GO" id="GO:0016787">
    <property type="term" value="F:hydrolase activity"/>
    <property type="evidence" value="ECO:0007669"/>
    <property type="project" value="UniProtKB-KW"/>
</dbReference>
<gene>
    <name evidence="13" type="ORF">POVCU1_005090</name>
</gene>